<dbReference type="InterPro" id="IPR036388">
    <property type="entry name" value="WH-like_DNA-bd_sf"/>
</dbReference>
<comment type="caution">
    <text evidence="5">The sequence shown here is derived from an EMBL/GenBank/DDBJ whole genome shotgun (WGS) entry which is preliminary data.</text>
</comment>
<dbReference type="AlphaFoldDB" id="A0A2U1TFF9"/>
<dbReference type="Proteomes" id="UP000244962">
    <property type="component" value="Unassembled WGS sequence"/>
</dbReference>
<evidence type="ECO:0000256" key="2">
    <source>
        <dbReference type="ARBA" id="ARBA00023125"/>
    </source>
</evidence>
<dbReference type="PANTHER" id="PTHR30363">
    <property type="entry name" value="HTH-TYPE TRANSCRIPTIONAL REGULATOR SRLR-RELATED"/>
    <property type="match status" value="1"/>
</dbReference>
<dbReference type="PANTHER" id="PTHR30363:SF44">
    <property type="entry name" value="AGA OPERON TRANSCRIPTIONAL REPRESSOR-RELATED"/>
    <property type="match status" value="1"/>
</dbReference>
<protein>
    <submittedName>
        <fullName evidence="5">Alkaline phosphatase</fullName>
    </submittedName>
</protein>
<keyword evidence="2" id="KW-0238">DNA-binding</keyword>
<dbReference type="InterPro" id="IPR014036">
    <property type="entry name" value="DeoR-like_C"/>
</dbReference>
<dbReference type="SMART" id="SM00420">
    <property type="entry name" value="HTH_DEOR"/>
    <property type="match status" value="1"/>
</dbReference>
<name>A0A2U1TFF9_9MICO</name>
<proteinExistence type="predicted"/>
<accession>A0A2U1TFF9</accession>
<dbReference type="PROSITE" id="PS51000">
    <property type="entry name" value="HTH_DEOR_2"/>
    <property type="match status" value="1"/>
</dbReference>
<keyword evidence="3" id="KW-0804">Transcription</keyword>
<dbReference type="SUPFAM" id="SSF46785">
    <property type="entry name" value="Winged helix' DNA-binding domain"/>
    <property type="match status" value="1"/>
</dbReference>
<evidence type="ECO:0000259" key="4">
    <source>
        <dbReference type="PROSITE" id="PS51000"/>
    </source>
</evidence>
<dbReference type="InterPro" id="IPR001034">
    <property type="entry name" value="DeoR_HTH"/>
</dbReference>
<evidence type="ECO:0000313" key="5">
    <source>
        <dbReference type="EMBL" id="PWC07606.1"/>
    </source>
</evidence>
<evidence type="ECO:0000313" key="6">
    <source>
        <dbReference type="Proteomes" id="UP000244962"/>
    </source>
</evidence>
<evidence type="ECO:0000256" key="3">
    <source>
        <dbReference type="ARBA" id="ARBA00023163"/>
    </source>
</evidence>
<dbReference type="SMART" id="SM01134">
    <property type="entry name" value="DeoRC"/>
    <property type="match status" value="1"/>
</dbReference>
<dbReference type="PRINTS" id="PR00037">
    <property type="entry name" value="HTHLACR"/>
</dbReference>
<reference evidence="6" key="1">
    <citation type="submission" date="2018-04" db="EMBL/GenBank/DDBJ databases">
        <authorList>
            <person name="Liu S."/>
            <person name="Wang Z."/>
            <person name="Li J."/>
        </authorList>
    </citation>
    <scope>NUCLEOTIDE SEQUENCE [LARGE SCALE GENOMIC DNA]</scope>
    <source>
        <strain evidence="6">622</strain>
    </source>
</reference>
<keyword evidence="6" id="KW-1185">Reference proteome</keyword>
<dbReference type="Gene3D" id="3.40.50.1360">
    <property type="match status" value="1"/>
</dbReference>
<dbReference type="InterPro" id="IPR036390">
    <property type="entry name" value="WH_DNA-bd_sf"/>
</dbReference>
<dbReference type="Pfam" id="PF00455">
    <property type="entry name" value="DeoRC"/>
    <property type="match status" value="1"/>
</dbReference>
<dbReference type="InterPro" id="IPR037171">
    <property type="entry name" value="NagB/RpiA_transferase-like"/>
</dbReference>
<organism evidence="5 6">
    <name type="scientific">Mycetocola zhujimingii</name>
    <dbReference type="NCBI Taxonomy" id="2079792"/>
    <lineage>
        <taxon>Bacteria</taxon>
        <taxon>Bacillati</taxon>
        <taxon>Actinomycetota</taxon>
        <taxon>Actinomycetes</taxon>
        <taxon>Micrococcales</taxon>
        <taxon>Microbacteriaceae</taxon>
        <taxon>Mycetocola</taxon>
    </lineage>
</organism>
<gene>
    <name evidence="5" type="ORF">DF223_06120</name>
</gene>
<dbReference type="GO" id="GO:0003677">
    <property type="term" value="F:DNA binding"/>
    <property type="evidence" value="ECO:0007669"/>
    <property type="project" value="UniProtKB-KW"/>
</dbReference>
<dbReference type="SUPFAM" id="SSF100950">
    <property type="entry name" value="NagB/RpiA/CoA transferase-like"/>
    <property type="match status" value="1"/>
</dbReference>
<dbReference type="GO" id="GO:0003700">
    <property type="term" value="F:DNA-binding transcription factor activity"/>
    <property type="evidence" value="ECO:0007669"/>
    <property type="project" value="InterPro"/>
</dbReference>
<dbReference type="InterPro" id="IPR050313">
    <property type="entry name" value="Carb_Metab_HTH_regulators"/>
</dbReference>
<keyword evidence="1" id="KW-0805">Transcription regulation</keyword>
<evidence type="ECO:0000256" key="1">
    <source>
        <dbReference type="ARBA" id="ARBA00023015"/>
    </source>
</evidence>
<dbReference type="EMBL" id="QEFB01000004">
    <property type="protein sequence ID" value="PWC07606.1"/>
    <property type="molecule type" value="Genomic_DNA"/>
</dbReference>
<dbReference type="RefSeq" id="WP_108962550.1">
    <property type="nucleotide sequence ID" value="NZ_QEFB01000004.1"/>
</dbReference>
<feature type="domain" description="HTH deoR-type" evidence="4">
    <location>
        <begin position="3"/>
        <end position="58"/>
    </location>
</feature>
<dbReference type="InterPro" id="IPR018356">
    <property type="entry name" value="Tscrpt_reg_HTH_DeoR_CS"/>
</dbReference>
<dbReference type="PROSITE" id="PS00894">
    <property type="entry name" value="HTH_DEOR_1"/>
    <property type="match status" value="1"/>
</dbReference>
<sequence>MIQQGRLNVVLELVGERGNVSIAEVSQALGVSTATVRRDLNALAEQGLVTRTHGGASALGSAYELPLQYKIARQAEAKVAIARAVADLIEPGESVGLNGGTTTSEVARMLGRSERLRVGPDKVGVTIVTNALNIAYEMSVRDHIKIVVTGGFPRRQSYELVGPLVGAALRGFSLNTAVLGVDGLSAAFGATTIHEGEADASSEIAAVAQRVIVAADSTKLGRSTFARIRPLNEIDILVTDAEVSPGFAADLAAAGVELVVAAPAEAGEADGPGPTSSDAD</sequence>
<dbReference type="Gene3D" id="1.10.10.10">
    <property type="entry name" value="Winged helix-like DNA-binding domain superfamily/Winged helix DNA-binding domain"/>
    <property type="match status" value="1"/>
</dbReference>
<dbReference type="Pfam" id="PF08220">
    <property type="entry name" value="HTH_DeoR"/>
    <property type="match status" value="1"/>
</dbReference>